<comment type="caution">
    <text evidence="2">The sequence shown here is derived from an EMBL/GenBank/DDBJ whole genome shotgun (WGS) entry which is preliminary data.</text>
</comment>
<dbReference type="OrthoDB" id="1201884at2"/>
<protein>
    <recommendedName>
        <fullName evidence="4">Lipocalin-like domain-containing protein</fullName>
    </recommendedName>
</protein>
<sequence length="149" mass="16035">MKYYLIIACISFLTLTNCSLGDVDNSEPQVIRVLWHLKNVSGGVAGVDNDFNSGVIVWEFKDATSTLTVSNNNSNAAIEDGLNSGTYTYSIDDNSTGNDDYISIGPNEFGSIAITSNGNQLIIDQNKTSTGPAADGYIYTFDKSIIVEN</sequence>
<feature type="signal peptide" evidence="1">
    <location>
        <begin position="1"/>
        <end position="20"/>
    </location>
</feature>
<name>A0A2N3HJQ0_9FLAO</name>
<organism evidence="2 3">
    <name type="scientific">Confluentibacter flavum</name>
    <dbReference type="NCBI Taxonomy" id="1909700"/>
    <lineage>
        <taxon>Bacteria</taxon>
        <taxon>Pseudomonadati</taxon>
        <taxon>Bacteroidota</taxon>
        <taxon>Flavobacteriia</taxon>
        <taxon>Flavobacteriales</taxon>
        <taxon>Flavobacteriaceae</taxon>
        <taxon>Confluentibacter</taxon>
    </lineage>
</organism>
<dbReference type="AlphaFoldDB" id="A0A2N3HJQ0"/>
<keyword evidence="1" id="KW-0732">Signal</keyword>
<evidence type="ECO:0008006" key="4">
    <source>
        <dbReference type="Google" id="ProtNLM"/>
    </source>
</evidence>
<evidence type="ECO:0000313" key="3">
    <source>
        <dbReference type="Proteomes" id="UP000233435"/>
    </source>
</evidence>
<dbReference type="RefSeq" id="WP_106659649.1">
    <property type="nucleotide sequence ID" value="NZ_PJEO01000033.1"/>
</dbReference>
<evidence type="ECO:0000256" key="1">
    <source>
        <dbReference type="SAM" id="SignalP"/>
    </source>
</evidence>
<reference evidence="2 3" key="1">
    <citation type="submission" date="2017-12" db="EMBL/GenBank/DDBJ databases">
        <title>Confluentibacter flavum sp. nov., isolated from the saline lake.</title>
        <authorList>
            <person name="Yu L."/>
        </authorList>
    </citation>
    <scope>NUCLEOTIDE SEQUENCE [LARGE SCALE GENOMIC DNA]</scope>
    <source>
        <strain evidence="2 3">3B</strain>
    </source>
</reference>
<dbReference type="EMBL" id="PJEO01000033">
    <property type="protein sequence ID" value="PKQ45114.1"/>
    <property type="molecule type" value="Genomic_DNA"/>
</dbReference>
<gene>
    <name evidence="2" type="ORF">CSW08_09470</name>
</gene>
<keyword evidence="3" id="KW-1185">Reference proteome</keyword>
<accession>A0A2N3HJQ0</accession>
<proteinExistence type="predicted"/>
<evidence type="ECO:0000313" key="2">
    <source>
        <dbReference type="EMBL" id="PKQ45114.1"/>
    </source>
</evidence>
<dbReference type="Proteomes" id="UP000233435">
    <property type="component" value="Unassembled WGS sequence"/>
</dbReference>
<feature type="chain" id="PRO_5014684641" description="Lipocalin-like domain-containing protein" evidence="1">
    <location>
        <begin position="21"/>
        <end position="149"/>
    </location>
</feature>